<dbReference type="Proteomes" id="UP001056708">
    <property type="component" value="Chromosome"/>
</dbReference>
<organism evidence="2 3">
    <name type="scientific">Phormidium yuhuli AB48</name>
    <dbReference type="NCBI Taxonomy" id="2940671"/>
    <lineage>
        <taxon>Bacteria</taxon>
        <taxon>Bacillati</taxon>
        <taxon>Cyanobacteriota</taxon>
        <taxon>Cyanophyceae</taxon>
        <taxon>Oscillatoriophycideae</taxon>
        <taxon>Oscillatoriales</taxon>
        <taxon>Oscillatoriaceae</taxon>
        <taxon>Phormidium</taxon>
        <taxon>Phormidium yuhuli</taxon>
    </lineage>
</organism>
<dbReference type="InterPro" id="IPR003409">
    <property type="entry name" value="MORN"/>
</dbReference>
<evidence type="ECO:0000313" key="3">
    <source>
        <dbReference type="Proteomes" id="UP001056708"/>
    </source>
</evidence>
<dbReference type="Gene3D" id="2.20.110.10">
    <property type="entry name" value="Histone H3 K4-specific methyltransferase SET7/9 N-terminal domain"/>
    <property type="match status" value="2"/>
</dbReference>
<accession>A0ABY5AXD2</accession>
<dbReference type="SMART" id="SM00698">
    <property type="entry name" value="MORN"/>
    <property type="match status" value="4"/>
</dbReference>
<reference evidence="2" key="1">
    <citation type="submission" date="2022-06" db="EMBL/GenBank/DDBJ databases">
        <title>Genome sequence of Phormidium yuhuli AB48 isolated from an industrial photobioreactor environment.</title>
        <authorList>
            <person name="Qiu Y."/>
            <person name="Noonan A.J.C."/>
            <person name="Dofher K."/>
            <person name="Koch M."/>
            <person name="Kieft B."/>
            <person name="Lin X."/>
            <person name="Ziels R.M."/>
            <person name="Hallam S.J."/>
        </authorList>
    </citation>
    <scope>NUCLEOTIDE SEQUENCE</scope>
    <source>
        <strain evidence="2">AB48</strain>
    </source>
</reference>
<evidence type="ECO:0000313" key="2">
    <source>
        <dbReference type="EMBL" id="USR92889.1"/>
    </source>
</evidence>
<dbReference type="PANTHER" id="PTHR43215">
    <property type="entry name" value="RADIAL SPOKE HEAD 1 HOMOLOG"/>
    <property type="match status" value="1"/>
</dbReference>
<keyword evidence="1" id="KW-0677">Repeat</keyword>
<proteinExistence type="predicted"/>
<protein>
    <submittedName>
        <fullName evidence="2">MORN motif-containing protein</fullName>
    </submittedName>
</protein>
<dbReference type="EMBL" id="CP098611">
    <property type="protein sequence ID" value="USR92889.1"/>
    <property type="molecule type" value="Genomic_DNA"/>
</dbReference>
<dbReference type="RefSeq" id="WP_252665064.1">
    <property type="nucleotide sequence ID" value="NZ_CP098611.1"/>
</dbReference>
<evidence type="ECO:0000256" key="1">
    <source>
        <dbReference type="ARBA" id="ARBA00022737"/>
    </source>
</evidence>
<dbReference type="SUPFAM" id="SSF82185">
    <property type="entry name" value="Histone H3 K4-specific methyltransferase SET7/9 N-terminal domain"/>
    <property type="match status" value="2"/>
</dbReference>
<name>A0ABY5AXD2_9CYAN</name>
<gene>
    <name evidence="2" type="ORF">NEA10_09295</name>
</gene>
<keyword evidence="3" id="KW-1185">Reference proteome</keyword>
<sequence length="269" mass="29366">MKKYAILIASLLGLGLGFEGSLLPGLAQDSRNPQCSPASLLDSGVGYGRCNYGDGRSYIGSFQDFLPNGRGIYTLGDGTRYEGEFRNGLPHGQGRLILPDDARYEGRFVEGSIREGTAFFTNGDRYQGSFGGTSRTETVTDLVPTGRRTTRGEMILDTQEVQRVFLLSQPDGNGEYIFSNGNRFQGEFFAGKPFGRGTFRHSTGTTCTGFFFTNNFDANNATCTYGDGRRYVGELRQGRPHGTGTMTFPDGRRVVGAFRLGQPVSFSGY</sequence>
<dbReference type="Pfam" id="PF02493">
    <property type="entry name" value="MORN"/>
    <property type="match status" value="5"/>
</dbReference>
<dbReference type="PANTHER" id="PTHR43215:SF14">
    <property type="entry name" value="RADIAL SPOKE HEAD 1 HOMOLOG"/>
    <property type="match status" value="1"/>
</dbReference>